<feature type="non-terminal residue" evidence="21">
    <location>
        <position position="1954"/>
    </location>
</feature>
<dbReference type="CDD" id="cd05734">
    <property type="entry name" value="Ig_DSCAM"/>
    <property type="match status" value="1"/>
</dbReference>
<dbReference type="SUPFAM" id="SSF48726">
    <property type="entry name" value="Immunoglobulin"/>
    <property type="match status" value="10"/>
</dbReference>
<dbReference type="GO" id="GO:0060219">
    <property type="term" value="P:camera-type eye photoreceptor cell differentiation"/>
    <property type="evidence" value="ECO:0007669"/>
    <property type="project" value="UniProtKB-ARBA"/>
</dbReference>
<keyword evidence="7" id="KW-0524">Neurogenesis</keyword>
<dbReference type="SMART" id="SM00060">
    <property type="entry name" value="FN3"/>
    <property type="match status" value="6"/>
</dbReference>
<evidence type="ECO:0000256" key="9">
    <source>
        <dbReference type="ARBA" id="ARBA00023018"/>
    </source>
</evidence>
<feature type="domain" description="Ig-like" evidence="19">
    <location>
        <begin position="1264"/>
        <end position="1353"/>
    </location>
</feature>
<dbReference type="Proteomes" id="UP000574691">
    <property type="component" value="Unassembled WGS sequence"/>
</dbReference>
<evidence type="ECO:0000256" key="16">
    <source>
        <dbReference type="ARBA" id="ARBA00072807"/>
    </source>
</evidence>
<evidence type="ECO:0000259" key="20">
    <source>
        <dbReference type="PROSITE" id="PS50853"/>
    </source>
</evidence>
<comment type="subcellular location">
    <subcellularLocation>
        <location evidence="1">Cell membrane</location>
        <topology evidence="1">Single-pass type I membrane protein</topology>
    </subcellularLocation>
    <subcellularLocation>
        <location evidence="14">Synapse</location>
    </subcellularLocation>
</comment>
<feature type="region of interest" description="Disordered" evidence="17">
    <location>
        <begin position="1701"/>
        <end position="1727"/>
    </location>
</feature>
<keyword evidence="6" id="KW-0130">Cell adhesion</keyword>
<dbReference type="GO" id="GO:0005886">
    <property type="term" value="C:plasma membrane"/>
    <property type="evidence" value="ECO:0007669"/>
    <property type="project" value="UniProtKB-SubCell"/>
</dbReference>
<dbReference type="FunFam" id="2.60.40.10:FF:000017">
    <property type="entry name" value="Down syndrome cell adhesion molecule b"/>
    <property type="match status" value="2"/>
</dbReference>
<evidence type="ECO:0000313" key="21">
    <source>
        <dbReference type="EMBL" id="NWQ95752.1"/>
    </source>
</evidence>
<dbReference type="InterPro" id="IPR007110">
    <property type="entry name" value="Ig-like_dom"/>
</dbReference>
<keyword evidence="4" id="KW-0732">Signal</keyword>
<dbReference type="FunFam" id="2.60.40.10:FF:000141">
    <property type="entry name" value="Down syndrome cell adhesion molecule a"/>
    <property type="match status" value="1"/>
</dbReference>
<dbReference type="FunFam" id="2.60.40.10:FF:000219">
    <property type="entry name" value="Down syndrome cell adhesion molecule homolog"/>
    <property type="match status" value="1"/>
</dbReference>
<evidence type="ECO:0000313" key="22">
    <source>
        <dbReference type="Proteomes" id="UP000574691"/>
    </source>
</evidence>
<feature type="region of interest" description="Disordered" evidence="17">
    <location>
        <begin position="1932"/>
        <end position="1954"/>
    </location>
</feature>
<dbReference type="InterPro" id="IPR003961">
    <property type="entry name" value="FN3_dom"/>
</dbReference>
<protein>
    <recommendedName>
        <fullName evidence="16">Cell adhesion molecule DSCAML1</fullName>
    </recommendedName>
</protein>
<evidence type="ECO:0000256" key="10">
    <source>
        <dbReference type="ARBA" id="ARBA00023136"/>
    </source>
</evidence>
<feature type="domain" description="Ig-like" evidence="19">
    <location>
        <begin position="678"/>
        <end position="772"/>
    </location>
</feature>
<feature type="region of interest" description="Disordered" evidence="17">
    <location>
        <begin position="1766"/>
        <end position="1790"/>
    </location>
</feature>
<feature type="compositionally biased region" description="Basic residues" evidence="17">
    <location>
        <begin position="1718"/>
        <end position="1727"/>
    </location>
</feature>
<dbReference type="GO" id="GO:0010842">
    <property type="term" value="P:retina layer formation"/>
    <property type="evidence" value="ECO:0007669"/>
    <property type="project" value="UniProtKB-ARBA"/>
</dbReference>
<proteinExistence type="predicted"/>
<dbReference type="FunFam" id="2.60.40.10:FF:000264">
    <property type="entry name" value="Down syndrome cell adhesion molecule like 1"/>
    <property type="match status" value="1"/>
</dbReference>
<feature type="domain" description="Fibronectin type-III" evidence="20">
    <location>
        <begin position="1464"/>
        <end position="1564"/>
    </location>
</feature>
<dbReference type="EMBL" id="VYXH01009916">
    <property type="protein sequence ID" value="NWQ95752.1"/>
    <property type="molecule type" value="Genomic_DNA"/>
</dbReference>
<dbReference type="PROSITE" id="PS50835">
    <property type="entry name" value="IG_LIKE"/>
    <property type="match status" value="9"/>
</dbReference>
<sequence length="1954" mass="214549">FSTAHAEDVGTSLYFVNDSIQQVTFSSTVGVVIPCPAAGSPSAVLRWYLATGDDIYDVPHIRHVHANGTLQLYPFSPSAFNSFIHDNDYFCTAENSAGKIRSPNIRVKAVFREPYTVRVEDQRSMRGNVAVFKCLIPSSVQEYVSVVSWEKDTVSIIPENRFFITSYGGLYISDVQKEDALSTYRCITKHKYSGETRQSNGARLSVSDPAESIPTMLDSFQSREVKAGRLVELPCIASGYPNPAVRWIKDGRPLPADSRWTKRITGLTISDLRVEDSGTYICEVTNTFGSAEVTGTLTVIDPLRVTLTPKKLKTGIGSTVILSCALSGSPEYIIRWYRNTDLVVVDDYISIRGISNETLLITAAQKSHSGAYQCFATRKSQTAQDFSIIMLEDGTPRIVSSFSEKVVNPGEQFSLMCAAKGAPPPTVTWALDDEPIPRDSGHRTNQYTMSDGTTISHMNVTSPQIKDGGVYRCTARNSVGSAEYQARINVRGPPSIRAMKNITAVAGRDTFINCRVIGYPYYSIKWYKDSLLLPDNHRQVVFENGTLKLMDVQKGMDEGEYLCSVLIQPQLSISQSVHVTVKVPPLIQPFEFPPASIGQLLYIPCVVSSGDMPIHITWRKDGHVILSGSGVTIESKEFMSSLQISSVSLKHNGNYTCIASNDAATVSRERQLIVRVPPRFVVQPNNQDGIYGKAGVLNCSVDGYPPPKVMWKHAKGSGNPQQYHPIPLTGRIQILPNSSLLIRHVLEEDIGYYLCQASNGVGTDISKSMFLTVKIPAMITSHPNTTIAIKGQTKELNCTARGERPIIIRWEKGDTVIDPDRNMRYAITTKDNGDEVISTLKVRSRGSCTRPGCRASCSGDGGGQAAQELPREGVSGPWWVSRRLALWLAPRLAKSTPLVPQDLGADLSHSIAFPDSWDFKQSTRNISPTINQANIVDLHPASVYSIRMYSFNKIGRSEPSKELTISTEEAAPDGPPMDVTLQPMTSQSIQVTWKAPKKELQNGVIRGYQIGYRENSPGSNGQYSIVEMKATGDSEVYTLDNLKKFAQYGVVVQAFNRAGTGPSSSEINATTLEDVPSQPPENVRAISITSDVAVISWSEPPRSTLNGVLKGYRVIFWSLYMDGEWGEMQNITTTRERVELRGMEKFTNYSVQVLAYTQAGDGVRSSVLYIQTKEDIPGPPAGIKAVPSSASSVVVSWLPPAKPNGIIRKYTIFCSSPGSGQPAPSEYETSPDQLFYRIAHLNRGQQYMLWVAAVTSAGRGNISEKVTIEPAGKAPAKIISFGGTVTTPWMKDVRLPCNSVGEPVPAIKWTKDSEDSAIPVTVDGHRLIQANGTLVLRLVKAEDSGYYTCTATNTWGFDTIIINLLVQVPPDQPRLTVSKTSASSITLAWIPGDNGGSSIRGFVLQYSVDNSEEWKDVFISSSERSFKLESLKCGTWYKVKLAAKNSVGAGRISEIIEAKTHGREPSFSKDQHLFTHINSTHARLNLQGWSSGGCPITAIVLEYRPKGNWVWQSLRTNSSSEVFLTELREATWYELRMKACNSAGCGNETTQFATLDYDGSTIPPIKSAQGEGDDVKKLFTIACPVILATLGVALLFIIRKKRKEKRLKRLRDAKSLAEMLISKNNRSFDTPVKGPPQGPRLHIDIPRVQLLIEDKEGIKQLGDDKATIPVTDTEFSQAVNPQSFCTGVSLHHPALIQNTGPLIDMSDIRPGTNPVSRKSVKSAHSTRNRYSSQWTLTKCQASTPARTLTSDWRTVGSQHGITVTESDSYSASLSQDTDKGRNSMVSTESASSTYEELARAYEHAKLEEQLQHAKFEITECFISDSSSDQMTTGTTDNADSMTSMSTPSEPGICRFTASPPKPQDSERGKSVAVPIPHRASKSDYCNLPLYVKSEAFFRKPDTHEPCPVVPPREASIRNLARAYHAQARHMTLEPGSKPLGLPPPASAATTLPQR</sequence>
<evidence type="ECO:0000256" key="8">
    <source>
        <dbReference type="ARBA" id="ARBA00022989"/>
    </source>
</evidence>
<keyword evidence="2" id="KW-1003">Cell membrane</keyword>
<feature type="compositionally biased region" description="Polar residues" evidence="17">
    <location>
        <begin position="1826"/>
        <end position="1848"/>
    </location>
</feature>
<dbReference type="Pfam" id="PF13927">
    <property type="entry name" value="Ig_3"/>
    <property type="match status" value="4"/>
</dbReference>
<name>A0A7K4TET5_9CHAR</name>
<evidence type="ECO:0000256" key="18">
    <source>
        <dbReference type="SAM" id="Phobius"/>
    </source>
</evidence>
<feature type="domain" description="Fibronectin type-III" evidence="20">
    <location>
        <begin position="1079"/>
        <end position="1175"/>
    </location>
</feature>
<evidence type="ECO:0000256" key="14">
    <source>
        <dbReference type="ARBA" id="ARBA00034103"/>
    </source>
</evidence>
<dbReference type="SMART" id="SM00409">
    <property type="entry name" value="IG"/>
    <property type="match status" value="9"/>
</dbReference>
<keyword evidence="10 18" id="KW-0472">Membrane</keyword>
<feature type="transmembrane region" description="Helical" evidence="18">
    <location>
        <begin position="1578"/>
        <end position="1598"/>
    </location>
</feature>
<feature type="domain" description="Ig-like" evidence="19">
    <location>
        <begin position="494"/>
        <end position="574"/>
    </location>
</feature>
<dbReference type="InterPro" id="IPR013106">
    <property type="entry name" value="Ig_V-set"/>
</dbReference>
<dbReference type="FunFam" id="2.60.40.10:FF:000172">
    <property type="entry name" value="Down syndrome cell adhesion molecule b"/>
    <property type="match status" value="1"/>
</dbReference>
<feature type="domain" description="Ig-like" evidence="19">
    <location>
        <begin position="103"/>
        <end position="205"/>
    </location>
</feature>
<evidence type="ECO:0000256" key="3">
    <source>
        <dbReference type="ARBA" id="ARBA00022692"/>
    </source>
</evidence>
<keyword evidence="22" id="KW-1185">Reference proteome</keyword>
<feature type="domain" description="Fibronectin type-III" evidence="20">
    <location>
        <begin position="975"/>
        <end position="1074"/>
    </location>
</feature>
<feature type="domain" description="Ig-like" evidence="19">
    <location>
        <begin position="396"/>
        <end position="489"/>
    </location>
</feature>
<dbReference type="InterPro" id="IPR036179">
    <property type="entry name" value="Ig-like_dom_sf"/>
</dbReference>
<keyword evidence="9" id="KW-0770">Synapse</keyword>
<keyword evidence="11" id="KW-1015">Disulfide bond</keyword>
<dbReference type="CDD" id="cd00096">
    <property type="entry name" value="Ig"/>
    <property type="match status" value="2"/>
</dbReference>
<dbReference type="FunFam" id="2.60.40.10:FF:000315">
    <property type="entry name" value="Down syndrome cell adhesion molecule like 1"/>
    <property type="match status" value="1"/>
</dbReference>
<dbReference type="InterPro" id="IPR013783">
    <property type="entry name" value="Ig-like_fold"/>
</dbReference>
<evidence type="ECO:0000256" key="11">
    <source>
        <dbReference type="ARBA" id="ARBA00023157"/>
    </source>
</evidence>
<dbReference type="FunFam" id="2.60.40.10:FF:000167">
    <property type="entry name" value="Down syndrome cell adhesion molecule b"/>
    <property type="match status" value="1"/>
</dbReference>
<feature type="domain" description="Ig-like" evidence="19">
    <location>
        <begin position="776"/>
        <end position="849"/>
    </location>
</feature>
<dbReference type="PANTHER" id="PTHR10075:SF72">
    <property type="entry name" value="CELL ADHESION MOLECULE DSCAML1"/>
    <property type="match status" value="1"/>
</dbReference>
<dbReference type="CDD" id="cd20958">
    <property type="entry name" value="IgI_5_Dscam"/>
    <property type="match status" value="1"/>
</dbReference>
<evidence type="ECO:0000256" key="2">
    <source>
        <dbReference type="ARBA" id="ARBA00022475"/>
    </source>
</evidence>
<evidence type="ECO:0000256" key="13">
    <source>
        <dbReference type="ARBA" id="ARBA00023319"/>
    </source>
</evidence>
<dbReference type="Gene3D" id="2.60.40.10">
    <property type="entry name" value="Immunoglobulins"/>
    <property type="match status" value="16"/>
</dbReference>
<evidence type="ECO:0000256" key="5">
    <source>
        <dbReference type="ARBA" id="ARBA00022737"/>
    </source>
</evidence>
<dbReference type="Pfam" id="PF07679">
    <property type="entry name" value="I-set"/>
    <property type="match status" value="3"/>
</dbReference>
<dbReference type="Pfam" id="PF00041">
    <property type="entry name" value="fn3"/>
    <property type="match status" value="4"/>
</dbReference>
<evidence type="ECO:0000256" key="17">
    <source>
        <dbReference type="SAM" id="MobiDB-lite"/>
    </source>
</evidence>
<keyword evidence="3 18" id="KW-0812">Transmembrane</keyword>
<dbReference type="PROSITE" id="PS50853">
    <property type="entry name" value="FN3"/>
    <property type="match status" value="5"/>
</dbReference>
<dbReference type="PANTHER" id="PTHR10075">
    <property type="entry name" value="BASIGIN RELATED"/>
    <property type="match status" value="1"/>
</dbReference>
<evidence type="ECO:0000256" key="12">
    <source>
        <dbReference type="ARBA" id="ARBA00023180"/>
    </source>
</evidence>
<dbReference type="FunFam" id="2.60.40.10:FF:000477">
    <property type="entry name" value="DS cell adhesion molecule like 1"/>
    <property type="match status" value="1"/>
</dbReference>
<evidence type="ECO:0000256" key="15">
    <source>
        <dbReference type="ARBA" id="ARBA00065695"/>
    </source>
</evidence>
<feature type="domain" description="Ig-like" evidence="19">
    <location>
        <begin position="584"/>
        <end position="673"/>
    </location>
</feature>
<comment type="subunit">
    <text evidence="15">Homodimer; mediates homophilic interactions to promote cell adhesion.</text>
</comment>
<dbReference type="CDD" id="cd00063">
    <property type="entry name" value="FN3"/>
    <property type="match status" value="6"/>
</dbReference>
<dbReference type="FunFam" id="2.60.40.10:FF:000333">
    <property type="entry name" value="Down syndrome cell adhesion molecule"/>
    <property type="match status" value="1"/>
</dbReference>
<dbReference type="FunFam" id="2.60.40.10:FF:000120">
    <property type="entry name" value="Down syndrome cell adhesion molecule like 1"/>
    <property type="match status" value="1"/>
</dbReference>
<keyword evidence="8 18" id="KW-1133">Transmembrane helix</keyword>
<gene>
    <name evidence="21" type="primary">Dscaml1</name>
    <name evidence="21" type="ORF">BURBIS_R03278</name>
</gene>
<dbReference type="InterPro" id="IPR036116">
    <property type="entry name" value="FN3_sf"/>
</dbReference>
<evidence type="ECO:0000259" key="19">
    <source>
        <dbReference type="PROSITE" id="PS50835"/>
    </source>
</evidence>
<feature type="compositionally biased region" description="Polar residues" evidence="17">
    <location>
        <begin position="1766"/>
        <end position="1775"/>
    </location>
</feature>
<comment type="caution">
    <text evidence="21">The sequence shown here is derived from an EMBL/GenBank/DDBJ whole genome shotgun (WGS) entry which is preliminary data.</text>
</comment>
<organism evidence="21 22">
    <name type="scientific">Burhinus bistriatus</name>
    <dbReference type="NCBI Taxonomy" id="240201"/>
    <lineage>
        <taxon>Eukaryota</taxon>
        <taxon>Metazoa</taxon>
        <taxon>Chordata</taxon>
        <taxon>Craniata</taxon>
        <taxon>Vertebrata</taxon>
        <taxon>Euteleostomi</taxon>
        <taxon>Archelosauria</taxon>
        <taxon>Archosauria</taxon>
        <taxon>Dinosauria</taxon>
        <taxon>Saurischia</taxon>
        <taxon>Theropoda</taxon>
        <taxon>Coelurosauria</taxon>
        <taxon>Aves</taxon>
        <taxon>Neognathae</taxon>
        <taxon>Neoaves</taxon>
        <taxon>Charadriiformes</taxon>
        <taxon>Burhinidae</taxon>
        <taxon>Burhinus</taxon>
    </lineage>
</organism>
<dbReference type="GO" id="GO:0007156">
    <property type="term" value="P:homophilic cell adhesion via plasma membrane adhesion molecules"/>
    <property type="evidence" value="ECO:0007669"/>
    <property type="project" value="UniProtKB-ARBA"/>
</dbReference>
<evidence type="ECO:0000256" key="6">
    <source>
        <dbReference type="ARBA" id="ARBA00022889"/>
    </source>
</evidence>
<feature type="domain" description="Ig-like" evidence="19">
    <location>
        <begin position="214"/>
        <end position="298"/>
    </location>
</feature>
<dbReference type="FunFam" id="2.60.40.10:FF:000482">
    <property type="entry name" value="Down syndrome cell adhesion molecule like 1"/>
    <property type="match status" value="1"/>
</dbReference>
<dbReference type="SUPFAM" id="SSF49265">
    <property type="entry name" value="Fibronectin type III"/>
    <property type="match status" value="3"/>
</dbReference>
<dbReference type="InterPro" id="IPR013098">
    <property type="entry name" value="Ig_I-set"/>
</dbReference>
<dbReference type="InterPro" id="IPR056754">
    <property type="entry name" value="DSCAM/DSCAML_C"/>
</dbReference>
<dbReference type="SMART" id="SM00406">
    <property type="entry name" value="IGv"/>
    <property type="match status" value="2"/>
</dbReference>
<evidence type="ECO:0000256" key="4">
    <source>
        <dbReference type="ARBA" id="ARBA00022729"/>
    </source>
</evidence>
<dbReference type="GO" id="GO:0007416">
    <property type="term" value="P:synapse assembly"/>
    <property type="evidence" value="ECO:0007669"/>
    <property type="project" value="UniProtKB-ARBA"/>
</dbReference>
<dbReference type="InterPro" id="IPR003598">
    <property type="entry name" value="Ig_sub2"/>
</dbReference>
<reference evidence="21 22" key="1">
    <citation type="submission" date="2019-09" db="EMBL/GenBank/DDBJ databases">
        <title>Bird 10,000 Genomes (B10K) Project - Family phase.</title>
        <authorList>
            <person name="Zhang G."/>
        </authorList>
    </citation>
    <scope>NUCLEOTIDE SEQUENCE [LARGE SCALE GENOMIC DNA]</scope>
    <source>
        <strain evidence="21">B10K-DU-001-64</strain>
        <tissue evidence="21">Muscle</tissue>
    </source>
</reference>
<keyword evidence="12" id="KW-0325">Glycoprotein</keyword>
<dbReference type="InterPro" id="IPR003599">
    <property type="entry name" value="Ig_sub"/>
</dbReference>
<evidence type="ECO:0000256" key="1">
    <source>
        <dbReference type="ARBA" id="ARBA00004251"/>
    </source>
</evidence>
<dbReference type="Pfam" id="PF25059">
    <property type="entry name" value="FN3_DSCAM-DSCAML_C"/>
    <property type="match status" value="1"/>
</dbReference>
<dbReference type="SMART" id="SM00408">
    <property type="entry name" value="IGc2"/>
    <property type="match status" value="8"/>
</dbReference>
<accession>A0A7K4TET5</accession>
<feature type="domain" description="Fibronectin type-III" evidence="20">
    <location>
        <begin position="1369"/>
        <end position="1463"/>
    </location>
</feature>
<keyword evidence="5" id="KW-0677">Repeat</keyword>
<evidence type="ECO:0000256" key="7">
    <source>
        <dbReference type="ARBA" id="ARBA00022902"/>
    </source>
</evidence>
<dbReference type="GO" id="GO:0045202">
    <property type="term" value="C:synapse"/>
    <property type="evidence" value="ECO:0007669"/>
    <property type="project" value="UniProtKB-SubCell"/>
</dbReference>
<feature type="non-terminal residue" evidence="21">
    <location>
        <position position="1"/>
    </location>
</feature>
<dbReference type="FunFam" id="2.60.40.10:FF:000104">
    <property type="entry name" value="Down syndrome cell adhesion molecule b"/>
    <property type="match status" value="1"/>
</dbReference>
<feature type="domain" description="Ig-like" evidence="19">
    <location>
        <begin position="302"/>
        <end position="387"/>
    </location>
</feature>
<keyword evidence="13" id="KW-0393">Immunoglobulin domain</keyword>
<dbReference type="FunFam" id="2.60.40.10:FF:000215">
    <property type="entry name" value="Down syndrome cell adhesion molecule a"/>
    <property type="match status" value="1"/>
</dbReference>
<feature type="region of interest" description="Disordered" evidence="17">
    <location>
        <begin position="1826"/>
        <end position="1850"/>
    </location>
</feature>
<feature type="domain" description="Fibronectin type-III" evidence="20">
    <location>
        <begin position="1179"/>
        <end position="1274"/>
    </location>
</feature>